<dbReference type="PANTHER" id="PTHR35525:SF3">
    <property type="entry name" value="BLL6575 PROTEIN"/>
    <property type="match status" value="1"/>
</dbReference>
<dbReference type="InterPro" id="IPR023286">
    <property type="entry name" value="ABATE_dom_sf"/>
</dbReference>
<reference evidence="2 3" key="1">
    <citation type="submission" date="2023-07" db="EMBL/GenBank/DDBJ databases">
        <title>Genomic Encyclopedia of Type Strains, Phase IV (KMG-IV): sequencing the most valuable type-strain genomes for metagenomic binning, comparative biology and taxonomic classification.</title>
        <authorList>
            <person name="Goeker M."/>
        </authorList>
    </citation>
    <scope>NUCLEOTIDE SEQUENCE [LARGE SCALE GENOMIC DNA]</scope>
    <source>
        <strain evidence="2 3">DSM 19619</strain>
    </source>
</reference>
<dbReference type="PANTHER" id="PTHR35525">
    <property type="entry name" value="BLL6575 PROTEIN"/>
    <property type="match status" value="1"/>
</dbReference>
<dbReference type="RefSeq" id="WP_307276961.1">
    <property type="nucleotide sequence ID" value="NZ_JAUSVX010000009.1"/>
</dbReference>
<feature type="domain" description="Zinc finger CGNR" evidence="1">
    <location>
        <begin position="162"/>
        <end position="204"/>
    </location>
</feature>
<dbReference type="Proteomes" id="UP001242480">
    <property type="component" value="Unassembled WGS sequence"/>
</dbReference>
<keyword evidence="3" id="KW-1185">Reference proteome</keyword>
<dbReference type="Pfam" id="PF07336">
    <property type="entry name" value="ABATE"/>
    <property type="match status" value="1"/>
</dbReference>
<protein>
    <submittedName>
        <fullName evidence="2">RNA-binding Zn ribbon-like protein</fullName>
    </submittedName>
</protein>
<evidence type="ECO:0000313" key="2">
    <source>
        <dbReference type="EMBL" id="MDQ0471573.1"/>
    </source>
</evidence>
<evidence type="ECO:0000313" key="3">
    <source>
        <dbReference type="Proteomes" id="UP001242480"/>
    </source>
</evidence>
<proteinExistence type="predicted"/>
<comment type="caution">
    <text evidence="2">The sequence shown here is derived from an EMBL/GenBank/DDBJ whole genome shotgun (WGS) entry which is preliminary data.</text>
</comment>
<dbReference type="Pfam" id="PF11706">
    <property type="entry name" value="zf-CGNR"/>
    <property type="match status" value="1"/>
</dbReference>
<accession>A0ABU0JBD0</accession>
<organism evidence="2 3">
    <name type="scientific">Labrys wisconsinensis</name>
    <dbReference type="NCBI Taxonomy" id="425677"/>
    <lineage>
        <taxon>Bacteria</taxon>
        <taxon>Pseudomonadati</taxon>
        <taxon>Pseudomonadota</taxon>
        <taxon>Alphaproteobacteria</taxon>
        <taxon>Hyphomicrobiales</taxon>
        <taxon>Xanthobacteraceae</taxon>
        <taxon>Labrys</taxon>
    </lineage>
</organism>
<dbReference type="InterPro" id="IPR010852">
    <property type="entry name" value="ABATE"/>
</dbReference>
<dbReference type="SUPFAM" id="SSF160904">
    <property type="entry name" value="Jann2411-like"/>
    <property type="match status" value="1"/>
</dbReference>
<dbReference type="Gene3D" id="1.10.3300.10">
    <property type="entry name" value="Jann2411-like domain"/>
    <property type="match status" value="1"/>
</dbReference>
<dbReference type="InterPro" id="IPR021005">
    <property type="entry name" value="Znf_CGNR"/>
</dbReference>
<evidence type="ECO:0000259" key="1">
    <source>
        <dbReference type="Pfam" id="PF11706"/>
    </source>
</evidence>
<dbReference type="EMBL" id="JAUSVX010000009">
    <property type="protein sequence ID" value="MDQ0471573.1"/>
    <property type="molecule type" value="Genomic_DNA"/>
</dbReference>
<gene>
    <name evidence="2" type="ORF">QO011_004598</name>
</gene>
<sequence length="213" mass="23063">MIQPAPSRAGSLPLIGSEIAFDFTNTASGRGHESQQDHLRCGADVVVWARHARVLAPGDGDVAKQMLAADTALADRLLARALELRETIHRTGAVIAAGGEPTAEDRDRLTAEHAACLTRARLTPHQGGFVWAWAAADGPAEAILGPVTLSALTLLTQSDLSRIKQCQGEHCGWLFFDVTKNKSRRWCEMEVCGNRAKQKALRARLRPRAEAVE</sequence>
<name>A0ABU0JBD0_9HYPH</name>